<protein>
    <recommendedName>
        <fullName evidence="3">KTSC domain-containing protein</fullName>
    </recommendedName>
</protein>
<reference evidence="1 2" key="1">
    <citation type="submission" date="2023-07" db="EMBL/GenBank/DDBJ databases">
        <title>Sorghum-associated microbial communities from plants grown in Nebraska, USA.</title>
        <authorList>
            <person name="Schachtman D."/>
        </authorList>
    </citation>
    <scope>NUCLEOTIDE SEQUENCE [LARGE SCALE GENOMIC DNA]</scope>
    <source>
        <strain evidence="1 2">DS1730</strain>
    </source>
</reference>
<sequence>MQMTDINLYHLKKIEPENRKARVELYNVVDTTGVQAIGYDYLADKCGITLETIPSGRYYYPYSKIPPKIFQATPEKYISK</sequence>
<evidence type="ECO:0000313" key="1">
    <source>
        <dbReference type="EMBL" id="MDR6432288.1"/>
    </source>
</evidence>
<dbReference type="EMBL" id="JAVDQT010000002">
    <property type="protein sequence ID" value="MDR6432288.1"/>
    <property type="molecule type" value="Genomic_DNA"/>
</dbReference>
<accession>A0ABU1M8Q7</accession>
<keyword evidence="2" id="KW-1185">Reference proteome</keyword>
<proteinExistence type="predicted"/>
<evidence type="ECO:0008006" key="3">
    <source>
        <dbReference type="Google" id="ProtNLM"/>
    </source>
</evidence>
<comment type="caution">
    <text evidence="1">The sequence shown here is derived from an EMBL/GenBank/DDBJ whole genome shotgun (WGS) entry which is preliminary data.</text>
</comment>
<gene>
    <name evidence="1" type="ORF">J2782_002023</name>
</gene>
<organism evidence="1 2">
    <name type="scientific">Brucella pseudogrignonensis</name>
    <dbReference type="NCBI Taxonomy" id="419475"/>
    <lineage>
        <taxon>Bacteria</taxon>
        <taxon>Pseudomonadati</taxon>
        <taxon>Pseudomonadota</taxon>
        <taxon>Alphaproteobacteria</taxon>
        <taxon>Hyphomicrobiales</taxon>
        <taxon>Brucellaceae</taxon>
        <taxon>Brucella/Ochrobactrum group</taxon>
        <taxon>Brucella</taxon>
    </lineage>
</organism>
<evidence type="ECO:0000313" key="2">
    <source>
        <dbReference type="Proteomes" id="UP001184614"/>
    </source>
</evidence>
<dbReference type="Proteomes" id="UP001184614">
    <property type="component" value="Unassembled WGS sequence"/>
</dbReference>
<name>A0ABU1M8Q7_9HYPH</name>